<dbReference type="Proteomes" id="UP001299596">
    <property type="component" value="Unassembled WGS sequence"/>
</dbReference>
<accession>A0ABU5XP46</accession>
<protein>
    <submittedName>
        <fullName evidence="1">Uncharacterized protein</fullName>
    </submittedName>
</protein>
<evidence type="ECO:0000313" key="2">
    <source>
        <dbReference type="Proteomes" id="UP001299596"/>
    </source>
</evidence>
<dbReference type="RefSeq" id="WP_329780335.1">
    <property type="nucleotide sequence ID" value="NZ_JAYJJR010000013.1"/>
</dbReference>
<organism evidence="1 2">
    <name type="scientific">[Mycobacterium] crassicus</name>
    <dbReference type="NCBI Taxonomy" id="2872309"/>
    <lineage>
        <taxon>Bacteria</taxon>
        <taxon>Bacillati</taxon>
        <taxon>Actinomycetota</taxon>
        <taxon>Actinomycetes</taxon>
        <taxon>Mycobacteriales</taxon>
        <taxon>Mycobacteriaceae</taxon>
        <taxon>Mycolicibacter</taxon>
    </lineage>
</organism>
<gene>
    <name evidence="1" type="ORF">K6T79_18680</name>
</gene>
<proteinExistence type="predicted"/>
<name>A0ABU5XP46_9MYCO</name>
<comment type="caution">
    <text evidence="1">The sequence shown here is derived from an EMBL/GenBank/DDBJ whole genome shotgun (WGS) entry which is preliminary data.</text>
</comment>
<keyword evidence="2" id="KW-1185">Reference proteome</keyword>
<evidence type="ECO:0000313" key="1">
    <source>
        <dbReference type="EMBL" id="MEB3023072.1"/>
    </source>
</evidence>
<reference evidence="1 2" key="1">
    <citation type="submission" date="2023-12" db="EMBL/GenBank/DDBJ databases">
        <title>Description of new species of Mycobacterium terrae complex isolated from sewage at the Sao Paulo Zoological Park Foundation in Brazil.</title>
        <authorList>
            <person name="Romagnoli C.L."/>
            <person name="Conceicao E.C."/>
            <person name="Machado E."/>
            <person name="Barreto L.B.P.F."/>
            <person name="Sharma A."/>
            <person name="Silva N.M."/>
            <person name="Marques L.E."/>
            <person name="Juliana M.A."/>
            <person name="Lourenco M.C.S."/>
            <person name="Digiampietri L.A."/>
            <person name="Suffys P.N."/>
            <person name="Viana-Niero C."/>
        </authorList>
    </citation>
    <scope>NUCLEOTIDE SEQUENCE [LARGE SCALE GENOMIC DNA]</scope>
    <source>
        <strain evidence="1 2">MYC098</strain>
    </source>
</reference>
<dbReference type="EMBL" id="JAYJJR010000013">
    <property type="protein sequence ID" value="MEB3023072.1"/>
    <property type="molecule type" value="Genomic_DNA"/>
</dbReference>
<sequence>MGFHDFAEIRKANEAIGHFWFEHDPQRGHRIETPLLDGRYWIESQWADFDESSRCYQLVEVSTDGSIKYLLDARRFEGIDEARAELNAILG</sequence>